<gene>
    <name evidence="2" type="ORF">F6B42_05575</name>
</gene>
<sequence length="171" mass="17971">MLRITPSRSVRLVATSVAAVAAGVLLLSGCSLPVPGQAPVRDESGAITESNDRTDVFALRVGDCLLDAGSATEVTDTPTVPCGEPHDYEVFHSADLSGDEFPGAEAVGAEADQICYDAFTPFVGTAYEESVLEFDYYMPTEGSWEAGDREILCLVYDTQAQVTGGLAGVAR</sequence>
<dbReference type="RefSeq" id="WP_150418541.1">
    <property type="nucleotide sequence ID" value="NZ_VYRZ01000001.1"/>
</dbReference>
<dbReference type="InterPro" id="IPR026004">
    <property type="entry name" value="Septum_form"/>
</dbReference>
<dbReference type="EMBL" id="VYRZ01000001">
    <property type="protein sequence ID" value="KAA9089911.1"/>
    <property type="molecule type" value="Genomic_DNA"/>
</dbReference>
<protein>
    <recommendedName>
        <fullName evidence="1">Septum formation-related domain-containing protein</fullName>
    </recommendedName>
</protein>
<dbReference type="Pfam" id="PF13845">
    <property type="entry name" value="Septum_form"/>
    <property type="match status" value="1"/>
</dbReference>
<evidence type="ECO:0000313" key="3">
    <source>
        <dbReference type="Proteomes" id="UP000327039"/>
    </source>
</evidence>
<dbReference type="PROSITE" id="PS51257">
    <property type="entry name" value="PROKAR_LIPOPROTEIN"/>
    <property type="match status" value="1"/>
</dbReference>
<dbReference type="OrthoDB" id="3628931at2"/>
<organism evidence="2 3">
    <name type="scientific">Microbacterium radiodurans</name>
    <dbReference type="NCBI Taxonomy" id="661398"/>
    <lineage>
        <taxon>Bacteria</taxon>
        <taxon>Bacillati</taxon>
        <taxon>Actinomycetota</taxon>
        <taxon>Actinomycetes</taxon>
        <taxon>Micrococcales</taxon>
        <taxon>Microbacteriaceae</taxon>
        <taxon>Microbacterium</taxon>
    </lineage>
</organism>
<evidence type="ECO:0000313" key="2">
    <source>
        <dbReference type="EMBL" id="KAA9089911.1"/>
    </source>
</evidence>
<dbReference type="Proteomes" id="UP000327039">
    <property type="component" value="Unassembled WGS sequence"/>
</dbReference>
<feature type="domain" description="Septum formation-related" evidence="1">
    <location>
        <begin position="62"/>
        <end position="155"/>
    </location>
</feature>
<dbReference type="AlphaFoldDB" id="A0A5J5IXP2"/>
<proteinExistence type="predicted"/>
<comment type="caution">
    <text evidence="2">The sequence shown here is derived from an EMBL/GenBank/DDBJ whole genome shotgun (WGS) entry which is preliminary data.</text>
</comment>
<keyword evidence="3" id="KW-1185">Reference proteome</keyword>
<name>A0A5J5IXP2_9MICO</name>
<accession>A0A5J5IXP2</accession>
<reference evidence="3" key="1">
    <citation type="submission" date="2019-09" db="EMBL/GenBank/DDBJ databases">
        <title>Mumia zhuanghuii sp. nov. isolated from the intestinal contents of plateau pika (Ochotona curzoniae) in the Qinghai-Tibet plateau of China.</title>
        <authorList>
            <person name="Tian Z."/>
        </authorList>
    </citation>
    <scope>NUCLEOTIDE SEQUENCE [LARGE SCALE GENOMIC DNA]</scope>
    <source>
        <strain evidence="3">DSM 25564</strain>
    </source>
</reference>
<evidence type="ECO:0000259" key="1">
    <source>
        <dbReference type="Pfam" id="PF13845"/>
    </source>
</evidence>